<name>A0ABS7QMA0_9ACTN</name>
<dbReference type="EMBL" id="JAINVZ010000003">
    <property type="protein sequence ID" value="MBY8884321.1"/>
    <property type="molecule type" value="Genomic_DNA"/>
</dbReference>
<comment type="caution">
    <text evidence="2">The sequence shown here is derived from an EMBL/GenBank/DDBJ whole genome shotgun (WGS) entry which is preliminary data.</text>
</comment>
<organism evidence="2 3">
    <name type="scientific">Streptantibioticus parmotrematis</name>
    <dbReference type="NCBI Taxonomy" id="2873249"/>
    <lineage>
        <taxon>Bacteria</taxon>
        <taxon>Bacillati</taxon>
        <taxon>Actinomycetota</taxon>
        <taxon>Actinomycetes</taxon>
        <taxon>Kitasatosporales</taxon>
        <taxon>Streptomycetaceae</taxon>
        <taxon>Streptantibioticus</taxon>
    </lineage>
</organism>
<dbReference type="Proteomes" id="UP001198565">
    <property type="component" value="Unassembled WGS sequence"/>
</dbReference>
<sequence>MGTEVADVSSRIVAKLFFGGSYERSTPINRARQPRGVPDATRGAAAGVFAGLEQIVLDTYDRVMGLDLADITVDGQITEAPCGGEAAGNSGIDRENPGSSGRG</sequence>
<evidence type="ECO:0000313" key="3">
    <source>
        <dbReference type="Proteomes" id="UP001198565"/>
    </source>
</evidence>
<evidence type="ECO:0000313" key="2">
    <source>
        <dbReference type="EMBL" id="MBY8884321.1"/>
    </source>
</evidence>
<gene>
    <name evidence="2" type="ORF">K7472_05590</name>
</gene>
<proteinExistence type="predicted"/>
<evidence type="ECO:0000256" key="1">
    <source>
        <dbReference type="SAM" id="MobiDB-lite"/>
    </source>
</evidence>
<keyword evidence="3" id="KW-1185">Reference proteome</keyword>
<accession>A0ABS7QMA0</accession>
<protein>
    <submittedName>
        <fullName evidence="2">Uncharacterized protein</fullName>
    </submittedName>
</protein>
<dbReference type="RefSeq" id="WP_222974605.1">
    <property type="nucleotide sequence ID" value="NZ_JAINVZ010000003.1"/>
</dbReference>
<reference evidence="2 3" key="1">
    <citation type="submission" date="2021-08" db="EMBL/GenBank/DDBJ databases">
        <title>Streptomyces sp. PTM05 isolated from lichen.</title>
        <authorList>
            <person name="Somphong A."/>
            <person name="Phongsopitanun W."/>
            <person name="Tanasupawat S."/>
        </authorList>
    </citation>
    <scope>NUCLEOTIDE SEQUENCE [LARGE SCALE GENOMIC DNA]</scope>
    <source>
        <strain evidence="2 3">Ptm05</strain>
    </source>
</reference>
<feature type="region of interest" description="Disordered" evidence="1">
    <location>
        <begin position="80"/>
        <end position="103"/>
    </location>
</feature>